<dbReference type="AlphaFoldDB" id="A0AAD5JYF5"/>
<evidence type="ECO:0000313" key="1">
    <source>
        <dbReference type="EMBL" id="KAI9247956.1"/>
    </source>
</evidence>
<accession>A0AAD5JYF5</accession>
<name>A0AAD5JYF5_9FUNG</name>
<protein>
    <submittedName>
        <fullName evidence="1">Uncharacterized protein</fullName>
    </submittedName>
</protein>
<gene>
    <name evidence="1" type="ORF">BDA99DRAFT_591565</name>
</gene>
<organism evidence="1 2">
    <name type="scientific">Phascolomyces articulosus</name>
    <dbReference type="NCBI Taxonomy" id="60185"/>
    <lineage>
        <taxon>Eukaryota</taxon>
        <taxon>Fungi</taxon>
        <taxon>Fungi incertae sedis</taxon>
        <taxon>Mucoromycota</taxon>
        <taxon>Mucoromycotina</taxon>
        <taxon>Mucoromycetes</taxon>
        <taxon>Mucorales</taxon>
        <taxon>Lichtheimiaceae</taxon>
        <taxon>Phascolomyces</taxon>
    </lineage>
</organism>
<keyword evidence="2" id="KW-1185">Reference proteome</keyword>
<reference evidence="1" key="2">
    <citation type="submission" date="2023-02" db="EMBL/GenBank/DDBJ databases">
        <authorList>
            <consortium name="DOE Joint Genome Institute"/>
            <person name="Mondo S.J."/>
            <person name="Chang Y."/>
            <person name="Wang Y."/>
            <person name="Ahrendt S."/>
            <person name="Andreopoulos W."/>
            <person name="Barry K."/>
            <person name="Beard J."/>
            <person name="Benny G.L."/>
            <person name="Blankenship S."/>
            <person name="Bonito G."/>
            <person name="Cuomo C."/>
            <person name="Desiro A."/>
            <person name="Gervers K.A."/>
            <person name="Hundley H."/>
            <person name="Kuo A."/>
            <person name="LaButti K."/>
            <person name="Lang B.F."/>
            <person name="Lipzen A."/>
            <person name="O'Donnell K."/>
            <person name="Pangilinan J."/>
            <person name="Reynolds N."/>
            <person name="Sandor L."/>
            <person name="Smith M.W."/>
            <person name="Tsang A."/>
            <person name="Grigoriev I.V."/>
            <person name="Stajich J.E."/>
            <person name="Spatafora J.W."/>
        </authorList>
    </citation>
    <scope>NUCLEOTIDE SEQUENCE</scope>
    <source>
        <strain evidence="1">RSA 2281</strain>
    </source>
</reference>
<sequence length="514" mass="58046">MIQVAIIPTDHTSNIYSFLRPLINELRVLKDGGMRVNCGNSSIHVKVHCLLASGDIISVQELIHHKGCMSLYSCQQCRIQSVCEISPAGRGYSRYYTGTIRMSAARTDDEFRGEVNEFGIDKANDFAQLKSFHGYSFFGLDKLHLIGTNVMKKLWQMISGDFDTVVNTTIQLPNRACSAIGNAIVTSSATLPSGIFKGSFRDVLRKAGLMRSVDWIVFLQLVIPTLVFEQLVEEYTYSASQVNALMSLVIGCTLALQWHIDATDLNNIKSICPLRGFSTCSAEWAIGFFKKHIKQRVLPGANAANIIKRRLITSMYNCAYPEDFDLDEEQPKQNQYTIPGGNKDLELWDWHESTVDKYFTEFNLLHYLKKYWHNQFKDNRVLNSTLDCNIRVGERFFRDDTVYRCNKYPGTASKLSTLVKLQLPIKGSGTAFYFGELILFFTHTYAGRQLKKGVPYGHRTDANTSESDKLCMTASQNILGHVGLLKSSLHTNRYYVVYPDMIPGDITLGKISDV</sequence>
<evidence type="ECO:0000313" key="2">
    <source>
        <dbReference type="Proteomes" id="UP001209540"/>
    </source>
</evidence>
<dbReference type="EMBL" id="JAIXMP010000040">
    <property type="protein sequence ID" value="KAI9247956.1"/>
    <property type="molecule type" value="Genomic_DNA"/>
</dbReference>
<reference evidence="1" key="1">
    <citation type="journal article" date="2022" name="IScience">
        <title>Evolution of zygomycete secretomes and the origins of terrestrial fungal ecologies.</title>
        <authorList>
            <person name="Chang Y."/>
            <person name="Wang Y."/>
            <person name="Mondo S."/>
            <person name="Ahrendt S."/>
            <person name="Andreopoulos W."/>
            <person name="Barry K."/>
            <person name="Beard J."/>
            <person name="Benny G.L."/>
            <person name="Blankenship S."/>
            <person name="Bonito G."/>
            <person name="Cuomo C."/>
            <person name="Desiro A."/>
            <person name="Gervers K.A."/>
            <person name="Hundley H."/>
            <person name="Kuo A."/>
            <person name="LaButti K."/>
            <person name="Lang B.F."/>
            <person name="Lipzen A."/>
            <person name="O'Donnell K."/>
            <person name="Pangilinan J."/>
            <person name="Reynolds N."/>
            <person name="Sandor L."/>
            <person name="Smith M.E."/>
            <person name="Tsang A."/>
            <person name="Grigoriev I.V."/>
            <person name="Stajich J.E."/>
            <person name="Spatafora J.W."/>
        </authorList>
    </citation>
    <scope>NUCLEOTIDE SEQUENCE</scope>
    <source>
        <strain evidence="1">RSA 2281</strain>
    </source>
</reference>
<proteinExistence type="predicted"/>
<comment type="caution">
    <text evidence="1">The sequence shown here is derived from an EMBL/GenBank/DDBJ whole genome shotgun (WGS) entry which is preliminary data.</text>
</comment>
<dbReference type="Proteomes" id="UP001209540">
    <property type="component" value="Unassembled WGS sequence"/>
</dbReference>